<evidence type="ECO:0000313" key="13">
    <source>
        <dbReference type="Proteomes" id="UP000094819"/>
    </source>
</evidence>
<dbReference type="GeneID" id="30191491"/>
<keyword evidence="4" id="KW-0963">Cytoplasm</keyword>
<dbReference type="Gene3D" id="1.25.40.10">
    <property type="entry name" value="Tetratricopeptide repeat domain"/>
    <property type="match status" value="1"/>
</dbReference>
<dbReference type="InterPro" id="IPR019734">
    <property type="entry name" value="TPR_rpt"/>
</dbReference>
<proteinExistence type="inferred from homology"/>
<feature type="compositionally biased region" description="Polar residues" evidence="10">
    <location>
        <begin position="405"/>
        <end position="416"/>
    </location>
</feature>
<evidence type="ECO:0000256" key="2">
    <source>
        <dbReference type="ARBA" id="ARBA00004496"/>
    </source>
</evidence>
<dbReference type="InterPro" id="IPR011990">
    <property type="entry name" value="TPR-like_helical_dom_sf"/>
</dbReference>
<dbReference type="PANTHER" id="PTHR10130">
    <property type="entry name" value="PEROXISOMAL TARGETING SIGNAL 1 RECEPTOR PEX5"/>
    <property type="match status" value="1"/>
</dbReference>
<feature type="repeat" description="TPR" evidence="9">
    <location>
        <begin position="728"/>
        <end position="761"/>
    </location>
</feature>
<feature type="domain" description="PEX18/PEX21 C-terminal" evidence="11">
    <location>
        <begin position="216"/>
        <end position="280"/>
    </location>
</feature>
<evidence type="ECO:0000256" key="3">
    <source>
        <dbReference type="ARBA" id="ARBA00005348"/>
    </source>
</evidence>
<comment type="similarity">
    <text evidence="3">Belongs to the peroxisomal targeting signal receptor family.</text>
</comment>
<dbReference type="SUPFAM" id="SSF48452">
    <property type="entry name" value="TPR-like"/>
    <property type="match status" value="1"/>
</dbReference>
<feature type="region of interest" description="Disordered" evidence="10">
    <location>
        <begin position="295"/>
        <end position="325"/>
    </location>
</feature>
<evidence type="ECO:0000256" key="9">
    <source>
        <dbReference type="PROSITE-ProRule" id="PRU00339"/>
    </source>
</evidence>
<keyword evidence="5" id="KW-0677">Repeat</keyword>
<accession>A0A1E3JRC7</accession>
<feature type="compositionally biased region" description="Low complexity" evidence="10">
    <location>
        <begin position="112"/>
        <end position="125"/>
    </location>
</feature>
<feature type="region of interest" description="Disordered" evidence="10">
    <location>
        <begin position="103"/>
        <end position="150"/>
    </location>
</feature>
<dbReference type="PANTHER" id="PTHR10130:SF0">
    <property type="entry name" value="GH08708P"/>
    <property type="match status" value="1"/>
</dbReference>
<feature type="compositionally biased region" description="Basic and acidic residues" evidence="10">
    <location>
        <begin position="394"/>
        <end position="404"/>
    </location>
</feature>
<evidence type="ECO:0000256" key="10">
    <source>
        <dbReference type="SAM" id="MobiDB-lite"/>
    </source>
</evidence>
<comment type="subcellular location">
    <subcellularLocation>
        <location evidence="2">Cytoplasm</location>
    </subcellularLocation>
    <subcellularLocation>
        <location evidence="1">Peroxisome</location>
    </subcellularLocation>
</comment>
<evidence type="ECO:0000256" key="7">
    <source>
        <dbReference type="ARBA" id="ARBA00022843"/>
    </source>
</evidence>
<feature type="region of interest" description="Disordered" evidence="10">
    <location>
        <begin position="394"/>
        <end position="416"/>
    </location>
</feature>
<feature type="repeat" description="TPR" evidence="9">
    <location>
        <begin position="694"/>
        <end position="727"/>
    </location>
</feature>
<feature type="compositionally biased region" description="Basic and acidic residues" evidence="10">
    <location>
        <begin position="299"/>
        <end position="314"/>
    </location>
</feature>
<keyword evidence="7" id="KW-0832">Ubl conjugation</keyword>
<reference evidence="12 13" key="1">
    <citation type="submission" date="2016-06" db="EMBL/GenBank/DDBJ databases">
        <title>Evolution of pathogenesis and genome organization in the Tremellales.</title>
        <authorList>
            <person name="Cuomo C."/>
            <person name="Litvintseva A."/>
            <person name="Heitman J."/>
            <person name="Chen Y."/>
            <person name="Sun S."/>
            <person name="Springer D."/>
            <person name="Dromer F."/>
            <person name="Young S."/>
            <person name="Zeng Q."/>
            <person name="Chapman S."/>
            <person name="Gujja S."/>
            <person name="Saif S."/>
            <person name="Birren B."/>
        </authorList>
    </citation>
    <scope>NUCLEOTIDE SEQUENCE [LARGE SCALE GENOMIC DNA]</scope>
    <source>
        <strain evidence="12 13">CBS 7118</strain>
    </source>
</reference>
<dbReference type="GO" id="GO:0005778">
    <property type="term" value="C:peroxisomal membrane"/>
    <property type="evidence" value="ECO:0007669"/>
    <property type="project" value="TreeGrafter"/>
</dbReference>
<dbReference type="Proteomes" id="UP000094819">
    <property type="component" value="Unassembled WGS sequence"/>
</dbReference>
<protein>
    <recommendedName>
        <fullName evidence="11">PEX18/PEX21 C-terminal domain-containing protein</fullName>
    </recommendedName>
</protein>
<comment type="caution">
    <text evidence="12">The sequence shown here is derived from an EMBL/GenBank/DDBJ whole genome shotgun (WGS) entry which is preliminary data.</text>
</comment>
<dbReference type="Gene3D" id="6.10.280.230">
    <property type="match status" value="1"/>
</dbReference>
<feature type="compositionally biased region" description="Polar residues" evidence="10">
    <location>
        <begin position="126"/>
        <end position="146"/>
    </location>
</feature>
<dbReference type="SMART" id="SM00028">
    <property type="entry name" value="TPR"/>
    <property type="match status" value="4"/>
</dbReference>
<feature type="repeat" description="TPR" evidence="9">
    <location>
        <begin position="559"/>
        <end position="592"/>
    </location>
</feature>
<dbReference type="PROSITE" id="PS50005">
    <property type="entry name" value="TPR"/>
    <property type="match status" value="3"/>
</dbReference>
<dbReference type="RefSeq" id="XP_019033482.1">
    <property type="nucleotide sequence ID" value="XM_019174430.1"/>
</dbReference>
<organism evidence="12 13">
    <name type="scientific">Cryptococcus wingfieldii CBS 7118</name>
    <dbReference type="NCBI Taxonomy" id="1295528"/>
    <lineage>
        <taxon>Eukaryota</taxon>
        <taxon>Fungi</taxon>
        <taxon>Dikarya</taxon>
        <taxon>Basidiomycota</taxon>
        <taxon>Agaricomycotina</taxon>
        <taxon>Tremellomycetes</taxon>
        <taxon>Tremellales</taxon>
        <taxon>Cryptococcaceae</taxon>
        <taxon>Cryptococcus</taxon>
    </lineage>
</organism>
<name>A0A1E3JRC7_9TREE</name>
<dbReference type="EMBL" id="AWGH01000005">
    <property type="protein sequence ID" value="ODO03431.1"/>
    <property type="molecule type" value="Genomic_DNA"/>
</dbReference>
<evidence type="ECO:0000256" key="5">
    <source>
        <dbReference type="ARBA" id="ARBA00022737"/>
    </source>
</evidence>
<dbReference type="AlphaFoldDB" id="A0A1E3JRC7"/>
<evidence type="ECO:0000256" key="4">
    <source>
        <dbReference type="ARBA" id="ARBA00022490"/>
    </source>
</evidence>
<keyword evidence="6 9" id="KW-0802">TPR repeat</keyword>
<evidence type="ECO:0000259" key="11">
    <source>
        <dbReference type="Pfam" id="PF25098"/>
    </source>
</evidence>
<sequence>MSAFLSGAGAECGPTPVLKNVSQRVDVDRSLHQDRFAAGPSSAPSKVRYQAFAQSLANMFGAEQLGGPSRPSPFDLSSLRQHILPPVPNSQAFQSQPSNWAMDFVPKQQTGPSPQRVQSPPVSSPWQTEFSSSPSLYQRQGHTLPSINAGPAPWEIPPQQYCSIAVTHGHVLPRYFSPGEAPHEQFSPAYQYQPPIEGHAAQSSVSQEKTAYQDPLSKEQGLLAETARNFVDSSSSTMSQNPKLAQSNFMALVRSIADESTVVKEDENSSQTLREDMVGEGAKFVQRGENNWASSFVQDKGKAREASMEDDAQRRSPYPEGDKSYPALGSWLPALPGHAQAPVMSIPPPPNCQMPAAPPAFANIGAQASHSSNEQDGAWEQQFRDQEALLQSTETRRKSVHFDSETSLAPESSGVPNTLEEALASRVGNIPGSGWGWHESGLTTPEGFDEETFNHFAGALRWQKEAAPGQSISEQEGWNSLADEWDGLVEKENMREKVVQGMGVGDREERYLFMRKNPYAEGVLEEHDYGMDAEQARNSPTIKNILELEAAVQSNPTSANAWFALGLKQQENEHEAQAILALSKTIQLDPSLRDAYLALAVSYTNESESEAGCTMLERWVAMGEEAMGLAAKPASGGRGVLIERLIDMARSSPEEVDPDVQVALGVMFNMVGGEDYLKAEDCFLAALAARPNDWLLYNRLGATLANSGRSNEAISYYHKALLIHPSFVRALFNLGIAYLNLGQYKPAAQSIVDALRLQHADASEGYSFAQREGGMGGGSKGVGSDALWINLRGACIHMNRHDLMEIIERKDLAALPMDFVDQN</sequence>
<dbReference type="GO" id="GO:0005829">
    <property type="term" value="C:cytosol"/>
    <property type="evidence" value="ECO:0007669"/>
    <property type="project" value="TreeGrafter"/>
</dbReference>
<gene>
    <name evidence="12" type="ORF">L198_02278</name>
</gene>
<evidence type="ECO:0000256" key="8">
    <source>
        <dbReference type="ARBA" id="ARBA00023140"/>
    </source>
</evidence>
<keyword evidence="13" id="KW-1185">Reference proteome</keyword>
<dbReference type="InterPro" id="IPR056940">
    <property type="entry name" value="PEX18_PEX21_C"/>
</dbReference>
<dbReference type="GO" id="GO:0016560">
    <property type="term" value="P:protein import into peroxisome matrix, docking"/>
    <property type="evidence" value="ECO:0007669"/>
    <property type="project" value="TreeGrafter"/>
</dbReference>
<dbReference type="Pfam" id="PF14559">
    <property type="entry name" value="TPR_19"/>
    <property type="match status" value="1"/>
</dbReference>
<dbReference type="Pfam" id="PF25098">
    <property type="entry name" value="PEX18_PEX21_C"/>
    <property type="match status" value="1"/>
</dbReference>
<dbReference type="OrthoDB" id="10006023at2759"/>
<keyword evidence="8" id="KW-0576">Peroxisome</keyword>
<dbReference type="InterPro" id="IPR024111">
    <property type="entry name" value="PEX5/PEX5L"/>
</dbReference>
<dbReference type="GO" id="GO:0005052">
    <property type="term" value="F:peroxisome matrix targeting signal-1 binding"/>
    <property type="evidence" value="ECO:0007669"/>
    <property type="project" value="TreeGrafter"/>
</dbReference>
<evidence type="ECO:0000256" key="6">
    <source>
        <dbReference type="ARBA" id="ARBA00022803"/>
    </source>
</evidence>
<evidence type="ECO:0000313" key="12">
    <source>
        <dbReference type="EMBL" id="ODO03431.1"/>
    </source>
</evidence>
<evidence type="ECO:0000256" key="1">
    <source>
        <dbReference type="ARBA" id="ARBA00004275"/>
    </source>
</evidence>